<reference evidence="2 3" key="1">
    <citation type="journal article" date="2019" name="Emerg. Microbes Infect.">
        <title>Comprehensive subspecies identification of 175 nontuberculous mycobacteria species based on 7547 genomic profiles.</title>
        <authorList>
            <person name="Matsumoto Y."/>
            <person name="Kinjo T."/>
            <person name="Motooka D."/>
            <person name="Nabeya D."/>
            <person name="Jung N."/>
            <person name="Uechi K."/>
            <person name="Horii T."/>
            <person name="Iida T."/>
            <person name="Fujita J."/>
            <person name="Nakamura S."/>
        </authorList>
    </citation>
    <scope>NUCLEOTIDE SEQUENCE [LARGE SCALE GENOMIC DNA]</scope>
    <source>
        <strain evidence="2 3">JCM 18439</strain>
    </source>
</reference>
<dbReference type="KEGG" id="mcee:MCEL_20330"/>
<proteinExistence type="predicted"/>
<feature type="region of interest" description="Disordered" evidence="1">
    <location>
        <begin position="67"/>
        <end position="89"/>
    </location>
</feature>
<dbReference type="EMBL" id="AP022591">
    <property type="protein sequence ID" value="BBY43738.1"/>
    <property type="molecule type" value="Genomic_DNA"/>
</dbReference>
<dbReference type="AlphaFoldDB" id="A0A7I7RGN2"/>
<evidence type="ECO:0000256" key="1">
    <source>
        <dbReference type="SAM" id="MobiDB-lite"/>
    </source>
</evidence>
<dbReference type="Proteomes" id="UP000466431">
    <property type="component" value="Chromosome"/>
</dbReference>
<feature type="compositionally biased region" description="Basic and acidic residues" evidence="1">
    <location>
        <begin position="79"/>
        <end position="89"/>
    </location>
</feature>
<gene>
    <name evidence="2" type="ORF">MCEL_20330</name>
</gene>
<sequence length="89" mass="9861">MSPTALRVDATSEGVHARVEVGADAHPEHPRVVPDVDHSRQLMLSRIISHSSNFRVSELPETQQVLHTEQEAGATDAADEYRDLHIDRA</sequence>
<evidence type="ECO:0000313" key="3">
    <source>
        <dbReference type="Proteomes" id="UP000466431"/>
    </source>
</evidence>
<protein>
    <submittedName>
        <fullName evidence="2">Uncharacterized protein</fullName>
    </submittedName>
</protein>
<evidence type="ECO:0000313" key="2">
    <source>
        <dbReference type="EMBL" id="BBY43738.1"/>
    </source>
</evidence>
<name>A0A7I7RGN2_MYCCF</name>
<keyword evidence="3" id="KW-1185">Reference proteome</keyword>
<accession>A0A7I7RGN2</accession>
<organism evidence="2 3">
    <name type="scientific">Mycolicibacterium celeriflavum</name>
    <name type="common">Mycobacterium celeriflavum</name>
    <dbReference type="NCBI Taxonomy" id="1249101"/>
    <lineage>
        <taxon>Bacteria</taxon>
        <taxon>Bacillati</taxon>
        <taxon>Actinomycetota</taxon>
        <taxon>Actinomycetes</taxon>
        <taxon>Mycobacteriales</taxon>
        <taxon>Mycobacteriaceae</taxon>
        <taxon>Mycolicibacterium</taxon>
    </lineage>
</organism>